<protein>
    <submittedName>
        <fullName evidence="1">Uncharacterized protein</fullName>
    </submittedName>
</protein>
<dbReference type="EMBL" id="PP034390">
    <property type="protein sequence ID" value="WRW34663.1"/>
    <property type="molecule type" value="Genomic_DNA"/>
</dbReference>
<evidence type="ECO:0000313" key="1">
    <source>
        <dbReference type="EMBL" id="WRW34663.1"/>
    </source>
</evidence>
<dbReference type="Proteomes" id="UP001432109">
    <property type="component" value="Segment"/>
</dbReference>
<proteinExistence type="predicted"/>
<name>A0AAX4J7L3_9CAUD</name>
<accession>A0AAX4J7L3</accession>
<reference evidence="1" key="1">
    <citation type="submission" date="2023-12" db="EMBL/GenBank/DDBJ databases">
        <title>Isolation and Characterisation of Novel Lytic Bacteriophages for therapeutic applications in Prosthetic Joint Infections.</title>
        <authorList>
            <person name="Burton N."/>
            <person name="Melo L.D.R."/>
            <person name="Pearce B."/>
            <person name="Tadesse M.D."/>
            <person name="Vryonis E."/>
            <person name="Sagona A."/>
        </authorList>
    </citation>
    <scope>NUCLEOTIDE SEQUENCE</scope>
</reference>
<organism evidence="1 2">
    <name type="scientific">Staphylococcus phage CF5</name>
    <dbReference type="NCBI Taxonomy" id="3113739"/>
    <lineage>
        <taxon>Viruses</taxon>
        <taxon>Duplodnaviria</taxon>
        <taxon>Heunggongvirae</taxon>
        <taxon>Uroviricota</taxon>
        <taxon>Caudoviricetes</taxon>
        <taxon>Herelleviridae</taxon>
        <taxon>Twortvirinae</taxon>
        <taxon>Silviavirus</taxon>
    </lineage>
</organism>
<evidence type="ECO:0000313" key="2">
    <source>
        <dbReference type="Proteomes" id="UP001432109"/>
    </source>
</evidence>
<sequence length="191" mass="22811">MELQIGDTRGIFTLKKIINEKTGVFYCSVCNNKHTANLHSWYYRGRSRCGRLQTNHRLYDRYVKMIDRCYNKNSSKYIYYGDRGIIVCNRWMKSFDNFLEDMESSFIEGYELDRIDNDGNYEPSNCRWVSHSLNMQNRRDFKNKTNFPGVKETSSGKFFGRVQVNKKQYKTELYTTPEKAYKELQLLKQSL</sequence>
<gene>
    <name evidence="1" type="ORF">CF5_0061</name>
</gene>